<dbReference type="GO" id="GO:0005737">
    <property type="term" value="C:cytoplasm"/>
    <property type="evidence" value="ECO:0007669"/>
    <property type="project" value="UniProtKB-UniRule"/>
</dbReference>
<dbReference type="NCBIfam" id="TIGR00212">
    <property type="entry name" value="hemC"/>
    <property type="match status" value="1"/>
</dbReference>
<proteinExistence type="inferred from homology"/>
<feature type="modified residue" description="S-(dipyrrolylmethanemethyl)cysteine" evidence="8">
    <location>
        <position position="239"/>
    </location>
</feature>
<reference evidence="11 12" key="1">
    <citation type="submission" date="2014-04" db="EMBL/GenBank/DDBJ databases">
        <authorList>
            <person name="Bishop-Lilly K.A."/>
            <person name="Broomall S.M."/>
            <person name="Chain P.S."/>
            <person name="Chertkov O."/>
            <person name="Coyne S.R."/>
            <person name="Daligault H.E."/>
            <person name="Davenport K.W."/>
            <person name="Erkkila T."/>
            <person name="Frey K.G."/>
            <person name="Gibbons H.S."/>
            <person name="Gu W."/>
            <person name="Jaissle J."/>
            <person name="Johnson S.L."/>
            <person name="Koroleva G.I."/>
            <person name="Ladner J.T."/>
            <person name="Lo C.-C."/>
            <person name="Minogue T.D."/>
            <person name="Munk C."/>
            <person name="Palacios G.F."/>
            <person name="Redden C.L."/>
            <person name="Rosenzweig C.N."/>
            <person name="Scholz M.B."/>
            <person name="Teshima H."/>
            <person name="Xu Y."/>
        </authorList>
    </citation>
    <scope>NUCLEOTIDE SEQUENCE [LARGE SCALE GENOMIC DNA]</scope>
    <source>
        <strain evidence="11 12">FAJ</strain>
    </source>
</reference>
<evidence type="ECO:0000313" key="12">
    <source>
        <dbReference type="Proteomes" id="UP000029117"/>
    </source>
</evidence>
<comment type="pathway">
    <text evidence="2">Porphyrin-containing compound metabolism; protoporphyrin-IX biosynthesis; coproporphyrinogen-III from 5-aminolevulinate: step 2/4.</text>
</comment>
<dbReference type="PROSITE" id="PS00533">
    <property type="entry name" value="PORPHOBILINOGEN_DEAM"/>
    <property type="match status" value="1"/>
</dbReference>
<dbReference type="InterPro" id="IPR022418">
    <property type="entry name" value="Porphobilinogen_deaminase_C"/>
</dbReference>
<comment type="function">
    <text evidence="1 8">Tetrapolymerization of the monopyrrole PBG into the hydroxymethylbilane pre-uroporphyrinogen in several discrete steps.</text>
</comment>
<dbReference type="SUPFAM" id="SSF54782">
    <property type="entry name" value="Porphobilinogen deaminase (hydroxymethylbilane synthase), C-terminal domain"/>
    <property type="match status" value="1"/>
</dbReference>
<comment type="similarity">
    <text evidence="3 8">Belongs to the HMBS family.</text>
</comment>
<dbReference type="RefSeq" id="WP_035737454.1">
    <property type="nucleotide sequence ID" value="NZ_JACTRV010000001.1"/>
</dbReference>
<comment type="cofactor">
    <cofactor evidence="8">
        <name>dipyrromethane</name>
        <dbReference type="ChEBI" id="CHEBI:60342"/>
    </cofactor>
    <text evidence="8">Binds 1 dipyrromethane group covalently.</text>
</comment>
<comment type="caution">
    <text evidence="11">The sequence shown here is derived from an EMBL/GenBank/DDBJ whole genome shotgun (WGS) entry which is preliminary data.</text>
</comment>
<dbReference type="Proteomes" id="UP000029117">
    <property type="component" value="Unassembled WGS sequence"/>
</dbReference>
<dbReference type="InterPro" id="IPR036803">
    <property type="entry name" value="Porphobilinogen_deaminase_C_sf"/>
</dbReference>
<evidence type="ECO:0000256" key="1">
    <source>
        <dbReference type="ARBA" id="ARBA00002869"/>
    </source>
</evidence>
<evidence type="ECO:0000256" key="6">
    <source>
        <dbReference type="ARBA" id="ARBA00023244"/>
    </source>
</evidence>
<dbReference type="GO" id="GO:0006782">
    <property type="term" value="P:protoporphyrinogen IX biosynthetic process"/>
    <property type="evidence" value="ECO:0007669"/>
    <property type="project" value="UniProtKB-UniRule"/>
</dbReference>
<dbReference type="SUPFAM" id="SSF53850">
    <property type="entry name" value="Periplasmic binding protein-like II"/>
    <property type="match status" value="1"/>
</dbReference>
<comment type="subunit">
    <text evidence="4 8">Monomer.</text>
</comment>
<evidence type="ECO:0000256" key="3">
    <source>
        <dbReference type="ARBA" id="ARBA00005638"/>
    </source>
</evidence>
<gene>
    <name evidence="8 11" type="primary">hemC</name>
    <name evidence="11" type="ORF">DR78_1010</name>
</gene>
<dbReference type="FunFam" id="3.40.190.10:FF:000005">
    <property type="entry name" value="Porphobilinogen deaminase"/>
    <property type="match status" value="1"/>
</dbReference>
<dbReference type="InterPro" id="IPR022419">
    <property type="entry name" value="Porphobilin_deaminase_cofac_BS"/>
</dbReference>
<keyword evidence="6 8" id="KW-0627">Porphyrin biosynthesis</keyword>
<dbReference type="FunFam" id="3.40.190.10:FF:000004">
    <property type="entry name" value="Porphobilinogen deaminase"/>
    <property type="match status" value="1"/>
</dbReference>
<sequence length="300" mass="33529">MKQIVIASRESKLALWQTNYVKDRIQQELNIRCQINTMKTQGDIILDKPLNKIGGKALFMKELEIAMLNNKADIAVHSLKDVPYQLPQGFCLASFMPREDPRDAFVSNKYSSIDDLPRGAIVGTSSLRRKAQLLHYRYDLEIRDLRGNVQTRLSKLDNGDYDAIILASAGLIRLELNERITQFIPVEISLPAVGQGIVVIEALDKSSEILQKLQKLNCSDSFCVATAERAFNQELKGGCHVAIGAYAELHDNQITLTAMVASSDGKNILKRKLTGDDPMRLGKLLAQEMIELGAYKILEK</sequence>
<evidence type="ECO:0000313" key="11">
    <source>
        <dbReference type="EMBL" id="KFJ42696.1"/>
    </source>
</evidence>
<dbReference type="Gene3D" id="3.40.190.10">
    <property type="entry name" value="Periplasmic binding protein-like II"/>
    <property type="match status" value="2"/>
</dbReference>
<dbReference type="InterPro" id="IPR000860">
    <property type="entry name" value="HemC"/>
</dbReference>
<keyword evidence="5 8" id="KW-0808">Transferase</keyword>
<evidence type="ECO:0000256" key="4">
    <source>
        <dbReference type="ARBA" id="ARBA00011245"/>
    </source>
</evidence>
<dbReference type="HAMAP" id="MF_00260">
    <property type="entry name" value="Porphobil_deam"/>
    <property type="match status" value="1"/>
</dbReference>
<dbReference type="PIRSF" id="PIRSF001438">
    <property type="entry name" value="4pyrrol_synth_OHMeBilane_synth"/>
    <property type="match status" value="1"/>
</dbReference>
<feature type="domain" description="Porphobilinogen deaminase N-terminal" evidence="9">
    <location>
        <begin position="4"/>
        <end position="209"/>
    </location>
</feature>
<dbReference type="EMBL" id="JOUE01000006">
    <property type="protein sequence ID" value="KFJ42696.1"/>
    <property type="molecule type" value="Genomic_DNA"/>
</dbReference>
<accession>A0AAW3DA93</accession>
<evidence type="ECO:0000256" key="2">
    <source>
        <dbReference type="ARBA" id="ARBA00004735"/>
    </source>
</evidence>
<dbReference type="CDD" id="cd13646">
    <property type="entry name" value="PBP2_EcHMBS_like"/>
    <property type="match status" value="1"/>
</dbReference>
<evidence type="ECO:0000259" key="9">
    <source>
        <dbReference type="Pfam" id="PF01379"/>
    </source>
</evidence>
<feature type="domain" description="Porphobilinogen deaminase C-terminal" evidence="10">
    <location>
        <begin position="225"/>
        <end position="290"/>
    </location>
</feature>
<dbReference type="PRINTS" id="PR00151">
    <property type="entry name" value="PORPHBDMNASE"/>
</dbReference>
<evidence type="ECO:0000256" key="7">
    <source>
        <dbReference type="ARBA" id="ARBA00048169"/>
    </source>
</evidence>
<evidence type="ECO:0000259" key="10">
    <source>
        <dbReference type="Pfam" id="PF03900"/>
    </source>
</evidence>
<protein>
    <recommendedName>
        <fullName evidence="8">Porphobilinogen deaminase</fullName>
        <shortName evidence="8">PBG</shortName>
        <ecNumber evidence="8">2.5.1.61</ecNumber>
    </recommendedName>
    <alternativeName>
        <fullName evidence="8">Hydroxymethylbilane synthase</fullName>
        <shortName evidence="8">HMBS</shortName>
    </alternativeName>
    <alternativeName>
        <fullName evidence="8">Pre-uroporphyrinogen synthase</fullName>
    </alternativeName>
</protein>
<evidence type="ECO:0000256" key="8">
    <source>
        <dbReference type="HAMAP-Rule" id="MF_00260"/>
    </source>
</evidence>
<dbReference type="GO" id="GO:0004418">
    <property type="term" value="F:hydroxymethylbilane synthase activity"/>
    <property type="evidence" value="ECO:0007669"/>
    <property type="project" value="UniProtKB-UniRule"/>
</dbReference>
<dbReference type="Pfam" id="PF01379">
    <property type="entry name" value="Porphobil_deam"/>
    <property type="match status" value="1"/>
</dbReference>
<comment type="miscellaneous">
    <text evidence="8">The porphobilinogen subunits are added to the dipyrromethane group.</text>
</comment>
<dbReference type="Gene3D" id="3.30.160.40">
    <property type="entry name" value="Porphobilinogen deaminase, C-terminal domain"/>
    <property type="match status" value="1"/>
</dbReference>
<comment type="catalytic activity">
    <reaction evidence="7 8">
        <text>4 porphobilinogen + H2O = hydroxymethylbilane + 4 NH4(+)</text>
        <dbReference type="Rhea" id="RHEA:13185"/>
        <dbReference type="ChEBI" id="CHEBI:15377"/>
        <dbReference type="ChEBI" id="CHEBI:28938"/>
        <dbReference type="ChEBI" id="CHEBI:57845"/>
        <dbReference type="ChEBI" id="CHEBI:58126"/>
        <dbReference type="EC" id="2.5.1.61"/>
    </reaction>
</comment>
<dbReference type="AlphaFoldDB" id="A0AAW3DA93"/>
<dbReference type="InterPro" id="IPR022417">
    <property type="entry name" value="Porphobilin_deaminase_N"/>
</dbReference>
<organism evidence="11 12">
    <name type="scientific">Francisella philomiragia</name>
    <dbReference type="NCBI Taxonomy" id="28110"/>
    <lineage>
        <taxon>Bacteria</taxon>
        <taxon>Pseudomonadati</taxon>
        <taxon>Pseudomonadota</taxon>
        <taxon>Gammaproteobacteria</taxon>
        <taxon>Thiotrichales</taxon>
        <taxon>Francisellaceae</taxon>
        <taxon>Francisella</taxon>
    </lineage>
</organism>
<dbReference type="PANTHER" id="PTHR11557:SF0">
    <property type="entry name" value="PORPHOBILINOGEN DEAMINASE"/>
    <property type="match status" value="1"/>
</dbReference>
<dbReference type="Pfam" id="PF03900">
    <property type="entry name" value="Porphobil_deamC"/>
    <property type="match status" value="1"/>
</dbReference>
<dbReference type="PANTHER" id="PTHR11557">
    <property type="entry name" value="PORPHOBILINOGEN DEAMINASE"/>
    <property type="match status" value="1"/>
</dbReference>
<evidence type="ECO:0000256" key="5">
    <source>
        <dbReference type="ARBA" id="ARBA00022679"/>
    </source>
</evidence>
<name>A0AAW3DA93_9GAMM</name>
<dbReference type="EC" id="2.5.1.61" evidence="8"/>